<gene>
    <name evidence="2" type="ORF">PoB_002085000</name>
</gene>
<feature type="chain" id="PRO_5043360341" evidence="1">
    <location>
        <begin position="20"/>
        <end position="160"/>
    </location>
</feature>
<dbReference type="AlphaFoldDB" id="A0AAV3ZIE5"/>
<organism evidence="2 3">
    <name type="scientific">Plakobranchus ocellatus</name>
    <dbReference type="NCBI Taxonomy" id="259542"/>
    <lineage>
        <taxon>Eukaryota</taxon>
        <taxon>Metazoa</taxon>
        <taxon>Spiralia</taxon>
        <taxon>Lophotrochozoa</taxon>
        <taxon>Mollusca</taxon>
        <taxon>Gastropoda</taxon>
        <taxon>Heterobranchia</taxon>
        <taxon>Euthyneura</taxon>
        <taxon>Panpulmonata</taxon>
        <taxon>Sacoglossa</taxon>
        <taxon>Placobranchoidea</taxon>
        <taxon>Plakobranchidae</taxon>
        <taxon>Plakobranchus</taxon>
    </lineage>
</organism>
<dbReference type="Proteomes" id="UP000735302">
    <property type="component" value="Unassembled WGS sequence"/>
</dbReference>
<name>A0AAV3ZIE5_9GAST</name>
<keyword evidence="3" id="KW-1185">Reference proteome</keyword>
<accession>A0AAV3ZIE5</accession>
<proteinExistence type="predicted"/>
<evidence type="ECO:0000313" key="2">
    <source>
        <dbReference type="EMBL" id="GFN94344.1"/>
    </source>
</evidence>
<comment type="caution">
    <text evidence="2">The sequence shown here is derived from an EMBL/GenBank/DDBJ whole genome shotgun (WGS) entry which is preliminary data.</text>
</comment>
<reference evidence="2 3" key="1">
    <citation type="journal article" date="2021" name="Elife">
        <title>Chloroplast acquisition without the gene transfer in kleptoplastic sea slugs, Plakobranchus ocellatus.</title>
        <authorList>
            <person name="Maeda T."/>
            <person name="Takahashi S."/>
            <person name="Yoshida T."/>
            <person name="Shimamura S."/>
            <person name="Takaki Y."/>
            <person name="Nagai Y."/>
            <person name="Toyoda A."/>
            <person name="Suzuki Y."/>
            <person name="Arimoto A."/>
            <person name="Ishii H."/>
            <person name="Satoh N."/>
            <person name="Nishiyama T."/>
            <person name="Hasebe M."/>
            <person name="Maruyama T."/>
            <person name="Minagawa J."/>
            <person name="Obokata J."/>
            <person name="Shigenobu S."/>
        </authorList>
    </citation>
    <scope>NUCLEOTIDE SEQUENCE [LARGE SCALE GENOMIC DNA]</scope>
</reference>
<keyword evidence="1" id="KW-0732">Signal</keyword>
<dbReference type="EMBL" id="BLXT01002434">
    <property type="protein sequence ID" value="GFN94344.1"/>
    <property type="molecule type" value="Genomic_DNA"/>
</dbReference>
<evidence type="ECO:0000313" key="3">
    <source>
        <dbReference type="Proteomes" id="UP000735302"/>
    </source>
</evidence>
<sequence>MQRMLQPYAPMALIMLVSAVCHEACSTMAPPPGLGRPFEKPENRSMDDLITSMLGGVGVASNLILADNGHILAELDMYLTEKQFLGMYEPPKPEDMVKMGMMPAPLGMPQADDGNYFFDFTEDYKGVRTKRKATRDVRLRWTDAIFPYTFAKGHFGISLQ</sequence>
<evidence type="ECO:0000256" key="1">
    <source>
        <dbReference type="SAM" id="SignalP"/>
    </source>
</evidence>
<protein>
    <submittedName>
        <fullName evidence="2">Metalloendopeptidase</fullName>
    </submittedName>
</protein>
<feature type="signal peptide" evidence="1">
    <location>
        <begin position="1"/>
        <end position="19"/>
    </location>
</feature>